<name>A0A239HSG5_9BACT</name>
<keyword evidence="2" id="KW-1185">Reference proteome</keyword>
<dbReference type="Proteomes" id="UP000198432">
    <property type="component" value="Unassembled WGS sequence"/>
</dbReference>
<evidence type="ECO:0000313" key="2">
    <source>
        <dbReference type="Proteomes" id="UP000198432"/>
    </source>
</evidence>
<dbReference type="AlphaFoldDB" id="A0A239HSG5"/>
<organism evidence="1 2">
    <name type="scientific">Pontibacter ummariensis</name>
    <dbReference type="NCBI Taxonomy" id="1610492"/>
    <lineage>
        <taxon>Bacteria</taxon>
        <taxon>Pseudomonadati</taxon>
        <taxon>Bacteroidota</taxon>
        <taxon>Cytophagia</taxon>
        <taxon>Cytophagales</taxon>
        <taxon>Hymenobacteraceae</taxon>
        <taxon>Pontibacter</taxon>
    </lineage>
</organism>
<accession>A0A239HSG5</accession>
<dbReference type="EMBL" id="FZOQ01000014">
    <property type="protein sequence ID" value="SNS84230.1"/>
    <property type="molecule type" value="Genomic_DNA"/>
</dbReference>
<sequence length="46" mass="5328">MYYKLKEKPLQRSLQGLLFYKISLMLNSTSTKKATKMVAFPICNLS</sequence>
<proteinExistence type="predicted"/>
<protein>
    <submittedName>
        <fullName evidence="1">Uncharacterized protein</fullName>
    </submittedName>
</protein>
<reference evidence="2" key="1">
    <citation type="submission" date="2017-06" db="EMBL/GenBank/DDBJ databases">
        <authorList>
            <person name="Varghese N."/>
            <person name="Submissions S."/>
        </authorList>
    </citation>
    <scope>NUCLEOTIDE SEQUENCE [LARGE SCALE GENOMIC DNA]</scope>
    <source>
        <strain evidence="2">NKM1</strain>
    </source>
</reference>
<evidence type="ECO:0000313" key="1">
    <source>
        <dbReference type="EMBL" id="SNS84230.1"/>
    </source>
</evidence>
<gene>
    <name evidence="1" type="ORF">SAMN06296052_114143</name>
</gene>